<proteinExistence type="predicted"/>
<name>A0A0E9XTB4_ANGAN</name>
<accession>A0A0E9XTB4</accession>
<reference evidence="1" key="1">
    <citation type="submission" date="2014-11" db="EMBL/GenBank/DDBJ databases">
        <authorList>
            <person name="Amaro Gonzalez C."/>
        </authorList>
    </citation>
    <scope>NUCLEOTIDE SEQUENCE</scope>
</reference>
<organism evidence="1">
    <name type="scientific">Anguilla anguilla</name>
    <name type="common">European freshwater eel</name>
    <name type="synonym">Muraena anguilla</name>
    <dbReference type="NCBI Taxonomy" id="7936"/>
    <lineage>
        <taxon>Eukaryota</taxon>
        <taxon>Metazoa</taxon>
        <taxon>Chordata</taxon>
        <taxon>Craniata</taxon>
        <taxon>Vertebrata</taxon>
        <taxon>Euteleostomi</taxon>
        <taxon>Actinopterygii</taxon>
        <taxon>Neopterygii</taxon>
        <taxon>Teleostei</taxon>
        <taxon>Anguilliformes</taxon>
        <taxon>Anguillidae</taxon>
        <taxon>Anguilla</taxon>
    </lineage>
</organism>
<dbReference type="AlphaFoldDB" id="A0A0E9XTB4"/>
<sequence>MSIQREPRKDRCLLACIPASNLSKPLACFLCKTTAG</sequence>
<dbReference type="EMBL" id="GBXM01003669">
    <property type="protein sequence ID" value="JAI04909.1"/>
    <property type="molecule type" value="Transcribed_RNA"/>
</dbReference>
<evidence type="ECO:0000313" key="1">
    <source>
        <dbReference type="EMBL" id="JAI04909.1"/>
    </source>
</evidence>
<protein>
    <submittedName>
        <fullName evidence="1">Uncharacterized protein</fullName>
    </submittedName>
</protein>
<reference evidence="1" key="2">
    <citation type="journal article" date="2015" name="Fish Shellfish Immunol.">
        <title>Early steps in the European eel (Anguilla anguilla)-Vibrio vulnificus interaction in the gills: Role of the RtxA13 toxin.</title>
        <authorList>
            <person name="Callol A."/>
            <person name="Pajuelo D."/>
            <person name="Ebbesson L."/>
            <person name="Teles M."/>
            <person name="MacKenzie S."/>
            <person name="Amaro C."/>
        </authorList>
    </citation>
    <scope>NUCLEOTIDE SEQUENCE</scope>
</reference>